<accession>A0A1M5JWX1</accession>
<evidence type="ECO:0000313" key="1">
    <source>
        <dbReference type="EMBL" id="SHG45082.1"/>
    </source>
</evidence>
<proteinExistence type="predicted"/>
<reference evidence="1 2" key="1">
    <citation type="submission" date="2016-11" db="EMBL/GenBank/DDBJ databases">
        <authorList>
            <person name="Jaros S."/>
            <person name="Januszkiewicz K."/>
            <person name="Wedrychowicz H."/>
        </authorList>
    </citation>
    <scope>NUCLEOTIDE SEQUENCE [LARGE SCALE GENOMIC DNA]</scope>
    <source>
        <strain evidence="1 2">IBRC-M 10683</strain>
    </source>
</reference>
<dbReference type="STRING" id="930117.SAMN05216225_10348"/>
<evidence type="ECO:0008006" key="3">
    <source>
        <dbReference type="Google" id="ProtNLM"/>
    </source>
</evidence>
<dbReference type="AlphaFoldDB" id="A0A1M5JWX1"/>
<dbReference type="OrthoDB" id="1911879at2"/>
<name>A0A1M5JWX1_9BACI</name>
<protein>
    <recommendedName>
        <fullName evidence="3">Lipoprotein</fullName>
    </recommendedName>
</protein>
<keyword evidence="2" id="KW-1185">Reference proteome</keyword>
<dbReference type="EMBL" id="FQVW01000034">
    <property type="protein sequence ID" value="SHG45082.1"/>
    <property type="molecule type" value="Genomic_DNA"/>
</dbReference>
<gene>
    <name evidence="1" type="ORF">SAMN05216225_10348</name>
</gene>
<dbReference type="Proteomes" id="UP000183988">
    <property type="component" value="Unassembled WGS sequence"/>
</dbReference>
<organism evidence="1 2">
    <name type="scientific">Ornithinibacillus halophilus</name>
    <dbReference type="NCBI Taxonomy" id="930117"/>
    <lineage>
        <taxon>Bacteria</taxon>
        <taxon>Bacillati</taxon>
        <taxon>Bacillota</taxon>
        <taxon>Bacilli</taxon>
        <taxon>Bacillales</taxon>
        <taxon>Bacillaceae</taxon>
        <taxon>Ornithinibacillus</taxon>
    </lineage>
</organism>
<dbReference type="PROSITE" id="PS51257">
    <property type="entry name" value="PROKAR_LIPOPROTEIN"/>
    <property type="match status" value="1"/>
</dbReference>
<sequence>MKKYLFLFVPLIVLIGCAQKYIDLDFDSGDILRVEARVEDSFEYKLVKEIQDEEVVQSVIDIFNSERWTTNIDIDMADEPDFLLNGYLIWISPKGNHLTILKNGVGYVRLSEEYSSSLHEILVGKEL</sequence>
<dbReference type="RefSeq" id="WP_072891261.1">
    <property type="nucleotide sequence ID" value="NZ_FQVW01000034.1"/>
</dbReference>
<evidence type="ECO:0000313" key="2">
    <source>
        <dbReference type="Proteomes" id="UP000183988"/>
    </source>
</evidence>